<accession>A0A9X3PK41</accession>
<dbReference type="Proteomes" id="UP001183604">
    <property type="component" value="Unassembled WGS sequence"/>
</dbReference>
<dbReference type="PANTHER" id="PTHR36166">
    <property type="entry name" value="CHROMOSOME 9, WHOLE GENOME SHOTGUN SEQUENCE"/>
    <property type="match status" value="1"/>
</dbReference>
<reference evidence="2 4" key="2">
    <citation type="submission" date="2023-07" db="EMBL/GenBank/DDBJ databases">
        <title>Sequencing the genomes of 1000 actinobacteria strains.</title>
        <authorList>
            <person name="Klenk H.-P."/>
        </authorList>
    </citation>
    <scope>NUCLEOTIDE SEQUENCE [LARGE SCALE GENOMIC DNA]</scope>
    <source>
        <strain evidence="2 4">DSM 44724</strain>
    </source>
</reference>
<dbReference type="PANTHER" id="PTHR36166:SF1">
    <property type="entry name" value="SRPBCC DOMAIN-CONTAINING PROTEIN"/>
    <property type="match status" value="1"/>
</dbReference>
<dbReference type="SUPFAM" id="SSF55961">
    <property type="entry name" value="Bet v1-like"/>
    <property type="match status" value="1"/>
</dbReference>
<dbReference type="EMBL" id="JAPZVQ010000002">
    <property type="protein sequence ID" value="MDA1384397.1"/>
    <property type="molecule type" value="Genomic_DNA"/>
</dbReference>
<dbReference type="Gene3D" id="3.30.530.20">
    <property type="match status" value="1"/>
</dbReference>
<dbReference type="EMBL" id="JAVDYD010000001">
    <property type="protein sequence ID" value="MDR7339169.1"/>
    <property type="molecule type" value="Genomic_DNA"/>
</dbReference>
<dbReference type="Proteomes" id="UP001145799">
    <property type="component" value="Unassembled WGS sequence"/>
</dbReference>
<sequence>MIFFIIAAAIIAAATAYSLWALGQEQRIETTAHLDARANEVWAVLTDFPAYGEWNPFITAIAGVLAEDDRLDVTFQQPNGKTTRFKPRVLRVSPARQIRWLGKLGPGGLFDGEHYFVLEPQADGTTVLTHGERFTGVLVPLMKSLLADTDQAFRSMNAALEARLKTLDD</sequence>
<dbReference type="InterPro" id="IPR023393">
    <property type="entry name" value="START-like_dom_sf"/>
</dbReference>
<comment type="caution">
    <text evidence="1">The sequence shown here is derived from an EMBL/GenBank/DDBJ whole genome shotgun (WGS) entry which is preliminary data.</text>
</comment>
<gene>
    <name evidence="2" type="ORF">J2S69_002888</name>
    <name evidence="1" type="ORF">O2L01_05335</name>
</gene>
<name>A0A9X3PK41_9ACTN</name>
<evidence type="ECO:0000313" key="2">
    <source>
        <dbReference type="EMBL" id="MDR7339169.1"/>
    </source>
</evidence>
<protein>
    <submittedName>
        <fullName evidence="1">SRPBCC domain-containing protein</fullName>
    </submittedName>
</protein>
<reference evidence="1" key="1">
    <citation type="submission" date="2022-12" db="EMBL/GenBank/DDBJ databases">
        <title>Gycomyces niveus sp.nov., a novel actinomycete isolated from soil in Shouguang.</title>
        <authorList>
            <person name="Yang X."/>
        </authorList>
    </citation>
    <scope>NUCLEOTIDE SEQUENCE</scope>
    <source>
        <strain evidence="1">DSM 44724</strain>
    </source>
</reference>
<evidence type="ECO:0000313" key="4">
    <source>
        <dbReference type="Proteomes" id="UP001183604"/>
    </source>
</evidence>
<evidence type="ECO:0000313" key="1">
    <source>
        <dbReference type="EMBL" id="MDA1384397.1"/>
    </source>
</evidence>
<organism evidence="1 3">
    <name type="scientific">Glycomyces lechevalierae</name>
    <dbReference type="NCBI Taxonomy" id="256034"/>
    <lineage>
        <taxon>Bacteria</taxon>
        <taxon>Bacillati</taxon>
        <taxon>Actinomycetota</taxon>
        <taxon>Actinomycetes</taxon>
        <taxon>Glycomycetales</taxon>
        <taxon>Glycomycetaceae</taxon>
        <taxon>Glycomyces</taxon>
    </lineage>
</organism>
<dbReference type="InterPro" id="IPR019587">
    <property type="entry name" value="Polyketide_cyclase/dehydratase"/>
</dbReference>
<keyword evidence="4" id="KW-1185">Reference proteome</keyword>
<dbReference type="RefSeq" id="WP_270120845.1">
    <property type="nucleotide sequence ID" value="NZ_BAAAOM010000004.1"/>
</dbReference>
<evidence type="ECO:0000313" key="3">
    <source>
        <dbReference type="Proteomes" id="UP001145799"/>
    </source>
</evidence>
<dbReference type="AlphaFoldDB" id="A0A9X3PK41"/>
<proteinExistence type="predicted"/>
<dbReference type="CDD" id="cd07822">
    <property type="entry name" value="SRPBCC_4"/>
    <property type="match status" value="1"/>
</dbReference>
<dbReference type="Pfam" id="PF10604">
    <property type="entry name" value="Polyketide_cyc2"/>
    <property type="match status" value="1"/>
</dbReference>